<name>A0AAW4WYT0_9FIRM</name>
<evidence type="ECO:0000313" key="7">
    <source>
        <dbReference type="Proteomes" id="UP001199296"/>
    </source>
</evidence>
<keyword evidence="2 5" id="KW-0812">Transmembrane</keyword>
<organism evidence="6 7">
    <name type="scientific">Halanaerobium polyolivorans</name>
    <dbReference type="NCBI Taxonomy" id="2886943"/>
    <lineage>
        <taxon>Bacteria</taxon>
        <taxon>Bacillati</taxon>
        <taxon>Bacillota</taxon>
        <taxon>Clostridia</taxon>
        <taxon>Halanaerobiales</taxon>
        <taxon>Halanaerobiaceae</taxon>
        <taxon>Halanaerobium</taxon>
    </lineage>
</organism>
<protein>
    <submittedName>
        <fullName evidence="6">DUF4870 domain-containing protein</fullName>
    </submittedName>
</protein>
<keyword evidence="3 5" id="KW-1133">Transmembrane helix</keyword>
<comment type="caution">
    <text evidence="6">The sequence shown here is derived from an EMBL/GenBank/DDBJ whole genome shotgun (WGS) entry which is preliminary data.</text>
</comment>
<dbReference type="PANTHER" id="PTHR36460:SF1">
    <property type="entry name" value="UPF0132 DOMAIN PROTEIN (AFU_ORTHOLOGUE AFUA_3G10255)"/>
    <property type="match status" value="1"/>
</dbReference>
<evidence type="ECO:0000256" key="2">
    <source>
        <dbReference type="ARBA" id="ARBA00022692"/>
    </source>
</evidence>
<dbReference type="InterPro" id="IPR019109">
    <property type="entry name" value="MamF_MmsF"/>
</dbReference>
<evidence type="ECO:0000256" key="3">
    <source>
        <dbReference type="ARBA" id="ARBA00022989"/>
    </source>
</evidence>
<dbReference type="AlphaFoldDB" id="A0AAW4WYT0"/>
<evidence type="ECO:0000256" key="4">
    <source>
        <dbReference type="ARBA" id="ARBA00023136"/>
    </source>
</evidence>
<dbReference type="Pfam" id="PF09685">
    <property type="entry name" value="MamF_MmsF"/>
    <property type="match status" value="1"/>
</dbReference>
<comment type="subcellular location">
    <subcellularLocation>
        <location evidence="1">Membrane</location>
        <topology evidence="1">Multi-pass membrane protein</topology>
    </subcellularLocation>
</comment>
<keyword evidence="4 5" id="KW-0472">Membrane</keyword>
<feature type="transmembrane region" description="Helical" evidence="5">
    <location>
        <begin position="16"/>
        <end position="33"/>
    </location>
</feature>
<feature type="transmembrane region" description="Helical" evidence="5">
    <location>
        <begin position="45"/>
        <end position="64"/>
    </location>
</feature>
<dbReference type="Proteomes" id="UP001199296">
    <property type="component" value="Unassembled WGS sequence"/>
</dbReference>
<sequence length="113" mass="12908">MAEKNTVLGIDENLEALLTYVLGWITGIVFLFLEKENEYVRFHAMQSLVTFLALFVITIVIGWIPILGWLISFLLSILGIVLWLILMVKAYQGELYKLPIAGDFAEERLSKMN</sequence>
<feature type="transmembrane region" description="Helical" evidence="5">
    <location>
        <begin position="70"/>
        <end position="88"/>
    </location>
</feature>
<keyword evidence="7" id="KW-1185">Reference proteome</keyword>
<accession>A0AAW4WYT0</accession>
<evidence type="ECO:0000256" key="1">
    <source>
        <dbReference type="ARBA" id="ARBA00004141"/>
    </source>
</evidence>
<reference evidence="6 7" key="1">
    <citation type="submission" date="2021-10" db="EMBL/GenBank/DDBJ databases">
        <authorList>
            <person name="Grouzdev D.S."/>
            <person name="Pantiukh K.S."/>
            <person name="Krutkina M.S."/>
        </authorList>
    </citation>
    <scope>NUCLEOTIDE SEQUENCE [LARGE SCALE GENOMIC DNA]</scope>
    <source>
        <strain evidence="6 7">Z-7514</strain>
    </source>
</reference>
<dbReference type="RefSeq" id="WP_229345044.1">
    <property type="nucleotide sequence ID" value="NZ_JAJFAT010000006.1"/>
</dbReference>
<evidence type="ECO:0000313" key="6">
    <source>
        <dbReference type="EMBL" id="MCC3144842.1"/>
    </source>
</evidence>
<evidence type="ECO:0000256" key="5">
    <source>
        <dbReference type="SAM" id="Phobius"/>
    </source>
</evidence>
<dbReference type="PANTHER" id="PTHR36460">
    <property type="entry name" value="UPF0132 DOMAIN PROTEIN (AFU_ORTHOLOGUE AFUA_3G10255)"/>
    <property type="match status" value="1"/>
</dbReference>
<dbReference type="EMBL" id="JAJFAT010000006">
    <property type="protein sequence ID" value="MCC3144842.1"/>
    <property type="molecule type" value="Genomic_DNA"/>
</dbReference>
<gene>
    <name evidence="6" type="ORF">LJ207_05815</name>
</gene>
<proteinExistence type="predicted"/>
<dbReference type="GO" id="GO:0016020">
    <property type="term" value="C:membrane"/>
    <property type="evidence" value="ECO:0007669"/>
    <property type="project" value="UniProtKB-SubCell"/>
</dbReference>